<dbReference type="PROSITE" id="PS00062">
    <property type="entry name" value="ALDOKETO_REDUCTASE_2"/>
    <property type="match status" value="1"/>
</dbReference>
<sequence>MTTITLGKNGPAVIPLCVGTWAWGDKLFWNYGSNYGAAEVETAFKTSLDSGVNFFDTAEVYGNGLSEELLGQFIKKTSQPVQIATKFGPVPWRITGKSVTEALNASLKRLQVEQIALYQVHWPFSFLLSQETLMNALADAVKQGKIEAVGVSNYSEEQMREAHKILAARGVPLATNQVRYSLLSRQVEKQGIVSAARELGVTILAYSPLAQGLLTGKYTAQEQPAGARKFDARFSKTGIEKIELVMSTLRKMGKKRDRTPAQVALNWLIAQNGVIPIPGAKTAKQAQENAGALGWTLSQDEVNQLELMTRPWLE</sequence>
<dbReference type="OrthoDB" id="9809990at2"/>
<reference evidence="3" key="1">
    <citation type="submission" date="2017-10" db="EMBL/GenBank/DDBJ databases">
        <title>Draft genome sequence of the planktic cyanobacteria Tychonema bourrellyi isolated from alpine lentic freshwater.</title>
        <authorList>
            <person name="Tett A."/>
            <person name="Armanini F."/>
            <person name="Asnicar F."/>
            <person name="Boscaini A."/>
            <person name="Pasolli E."/>
            <person name="Zolfo M."/>
            <person name="Donati C."/>
            <person name="Salmaso N."/>
            <person name="Segata N."/>
        </authorList>
    </citation>
    <scope>NUCLEOTIDE SEQUENCE</scope>
    <source>
        <strain evidence="3">FEM_GT703</strain>
    </source>
</reference>
<name>A0A2G4F1S7_9CYAN</name>
<evidence type="ECO:0000259" key="2">
    <source>
        <dbReference type="Pfam" id="PF00248"/>
    </source>
</evidence>
<dbReference type="Proteomes" id="UP000226442">
    <property type="component" value="Unassembled WGS sequence"/>
</dbReference>
<proteinExistence type="predicted"/>
<dbReference type="PRINTS" id="PR00069">
    <property type="entry name" value="ALDKETRDTASE"/>
</dbReference>
<keyword evidence="4" id="KW-1185">Reference proteome</keyword>
<evidence type="ECO:0000256" key="1">
    <source>
        <dbReference type="ARBA" id="ARBA00023002"/>
    </source>
</evidence>
<organism evidence="3 4">
    <name type="scientific">Tychonema bourrellyi FEM_GT703</name>
    <dbReference type="NCBI Taxonomy" id="2040638"/>
    <lineage>
        <taxon>Bacteria</taxon>
        <taxon>Bacillati</taxon>
        <taxon>Cyanobacteriota</taxon>
        <taxon>Cyanophyceae</taxon>
        <taxon>Oscillatoriophycideae</taxon>
        <taxon>Oscillatoriales</taxon>
        <taxon>Microcoleaceae</taxon>
        <taxon>Tychonema</taxon>
    </lineage>
</organism>
<comment type="caution">
    <text evidence="3">The sequence shown here is derived from an EMBL/GenBank/DDBJ whole genome shotgun (WGS) entry which is preliminary data.</text>
</comment>
<dbReference type="PANTHER" id="PTHR43625">
    <property type="entry name" value="AFLATOXIN B1 ALDEHYDE REDUCTASE"/>
    <property type="match status" value="1"/>
</dbReference>
<dbReference type="RefSeq" id="WP_096830358.1">
    <property type="nucleotide sequence ID" value="NZ_NXIB02000044.1"/>
</dbReference>
<dbReference type="Gene3D" id="3.20.20.100">
    <property type="entry name" value="NADP-dependent oxidoreductase domain"/>
    <property type="match status" value="1"/>
</dbReference>
<accession>A0A2G4F1S7</accession>
<dbReference type="InterPro" id="IPR020471">
    <property type="entry name" value="AKR"/>
</dbReference>
<dbReference type="GO" id="GO:0005737">
    <property type="term" value="C:cytoplasm"/>
    <property type="evidence" value="ECO:0007669"/>
    <property type="project" value="TreeGrafter"/>
</dbReference>
<dbReference type="Pfam" id="PF00248">
    <property type="entry name" value="Aldo_ket_red"/>
    <property type="match status" value="1"/>
</dbReference>
<gene>
    <name evidence="3" type="ORF">CP500_009420</name>
</gene>
<dbReference type="InterPro" id="IPR050791">
    <property type="entry name" value="Aldo-Keto_reductase"/>
</dbReference>
<dbReference type="InterPro" id="IPR018170">
    <property type="entry name" value="Aldo/ket_reductase_CS"/>
</dbReference>
<protein>
    <submittedName>
        <fullName evidence="3">Aldo/keto reductase</fullName>
    </submittedName>
</protein>
<dbReference type="GO" id="GO:0016491">
    <property type="term" value="F:oxidoreductase activity"/>
    <property type="evidence" value="ECO:0007669"/>
    <property type="project" value="UniProtKB-KW"/>
</dbReference>
<feature type="domain" description="NADP-dependent oxidoreductase" evidence="2">
    <location>
        <begin position="15"/>
        <end position="306"/>
    </location>
</feature>
<dbReference type="InterPro" id="IPR036812">
    <property type="entry name" value="NAD(P)_OxRdtase_dom_sf"/>
</dbReference>
<dbReference type="AlphaFoldDB" id="A0A2G4F1S7"/>
<evidence type="ECO:0000313" key="3">
    <source>
        <dbReference type="EMBL" id="PHX55723.1"/>
    </source>
</evidence>
<dbReference type="SUPFAM" id="SSF51430">
    <property type="entry name" value="NAD(P)-linked oxidoreductase"/>
    <property type="match status" value="1"/>
</dbReference>
<dbReference type="CDD" id="cd19093">
    <property type="entry name" value="AKR_AtPLR-like"/>
    <property type="match status" value="1"/>
</dbReference>
<evidence type="ECO:0000313" key="4">
    <source>
        <dbReference type="Proteomes" id="UP000226442"/>
    </source>
</evidence>
<dbReference type="EMBL" id="NXIB02000044">
    <property type="protein sequence ID" value="PHX55723.1"/>
    <property type="molecule type" value="Genomic_DNA"/>
</dbReference>
<dbReference type="PANTHER" id="PTHR43625:SF88">
    <property type="entry name" value="OS07G0143000 PROTEIN"/>
    <property type="match status" value="1"/>
</dbReference>
<dbReference type="InterPro" id="IPR023210">
    <property type="entry name" value="NADP_OxRdtase_dom"/>
</dbReference>
<keyword evidence="1" id="KW-0560">Oxidoreductase</keyword>